<dbReference type="EMBL" id="CP061800">
    <property type="protein sequence ID" value="QTA92184.1"/>
    <property type="molecule type" value="Genomic_DNA"/>
</dbReference>
<evidence type="ECO:0000256" key="1">
    <source>
        <dbReference type="ARBA" id="ARBA00007788"/>
    </source>
</evidence>
<dbReference type="PROSITE" id="PS00715">
    <property type="entry name" value="SIGMA70_1"/>
    <property type="match status" value="1"/>
</dbReference>
<keyword evidence="4 6" id="KW-0238">DNA-binding</keyword>
<evidence type="ECO:0000256" key="2">
    <source>
        <dbReference type="ARBA" id="ARBA00023015"/>
    </source>
</evidence>
<dbReference type="NCBIfam" id="NF005143">
    <property type="entry name" value="PRK06596.1"/>
    <property type="match status" value="1"/>
</dbReference>
<dbReference type="InterPro" id="IPR007627">
    <property type="entry name" value="RNA_pol_sigma70_r2"/>
</dbReference>
<organism evidence="9 10">
    <name type="scientific">Desulfonema magnum</name>
    <dbReference type="NCBI Taxonomy" id="45655"/>
    <lineage>
        <taxon>Bacteria</taxon>
        <taxon>Pseudomonadati</taxon>
        <taxon>Thermodesulfobacteriota</taxon>
        <taxon>Desulfobacteria</taxon>
        <taxon>Desulfobacterales</taxon>
        <taxon>Desulfococcaceae</taxon>
        <taxon>Desulfonema</taxon>
    </lineage>
</organism>
<evidence type="ECO:0000259" key="8">
    <source>
        <dbReference type="PROSITE" id="PS00716"/>
    </source>
</evidence>
<dbReference type="InterPro" id="IPR009042">
    <property type="entry name" value="RNA_pol_sigma70_r1_2"/>
</dbReference>
<evidence type="ECO:0000256" key="5">
    <source>
        <dbReference type="ARBA" id="ARBA00023163"/>
    </source>
</evidence>
<feature type="domain" description="RNA polymerase sigma-70" evidence="8">
    <location>
        <begin position="252"/>
        <end position="278"/>
    </location>
</feature>
<dbReference type="PROSITE" id="PS00716">
    <property type="entry name" value="SIGMA70_2"/>
    <property type="match status" value="1"/>
</dbReference>
<dbReference type="InterPro" id="IPR013325">
    <property type="entry name" value="RNA_pol_sigma_r2"/>
</dbReference>
<dbReference type="PIRSF" id="PIRSF000770">
    <property type="entry name" value="RNA_pol_sigma-SigE/K"/>
    <property type="match status" value="1"/>
</dbReference>
<protein>
    <recommendedName>
        <fullName evidence="6">RNA polymerase sigma factor</fullName>
    </recommendedName>
</protein>
<keyword evidence="3 6" id="KW-0731">Sigma factor</keyword>
<accession>A0A975BVW4</accession>
<dbReference type="CDD" id="cd06171">
    <property type="entry name" value="Sigma70_r4"/>
    <property type="match status" value="1"/>
</dbReference>
<dbReference type="PRINTS" id="PR00046">
    <property type="entry name" value="SIGMA70FCT"/>
</dbReference>
<dbReference type="InterPro" id="IPR013324">
    <property type="entry name" value="RNA_pol_sigma_r3/r4-like"/>
</dbReference>
<evidence type="ECO:0000256" key="4">
    <source>
        <dbReference type="ARBA" id="ARBA00023125"/>
    </source>
</evidence>
<dbReference type="Pfam" id="PF04545">
    <property type="entry name" value="Sigma70_r4"/>
    <property type="match status" value="1"/>
</dbReference>
<dbReference type="GO" id="GO:0006352">
    <property type="term" value="P:DNA-templated transcription initiation"/>
    <property type="evidence" value="ECO:0007669"/>
    <property type="project" value="InterPro"/>
</dbReference>
<name>A0A975BVW4_9BACT</name>
<evidence type="ECO:0000313" key="10">
    <source>
        <dbReference type="Proteomes" id="UP000663722"/>
    </source>
</evidence>
<dbReference type="Gene3D" id="1.10.601.10">
    <property type="entry name" value="RNA Polymerase Primary Sigma Factor"/>
    <property type="match status" value="1"/>
</dbReference>
<dbReference type="GO" id="GO:0016987">
    <property type="term" value="F:sigma factor activity"/>
    <property type="evidence" value="ECO:0007669"/>
    <property type="project" value="UniProtKB-KW"/>
</dbReference>
<dbReference type="Gene3D" id="1.20.140.160">
    <property type="match status" value="1"/>
</dbReference>
<dbReference type="Proteomes" id="UP000663722">
    <property type="component" value="Chromosome"/>
</dbReference>
<dbReference type="SUPFAM" id="SSF88659">
    <property type="entry name" value="Sigma3 and sigma4 domains of RNA polymerase sigma factors"/>
    <property type="match status" value="1"/>
</dbReference>
<comment type="similarity">
    <text evidence="1 6">Belongs to the sigma-70 factor family.</text>
</comment>
<dbReference type="InterPro" id="IPR050813">
    <property type="entry name" value="Sigma-70_Factor"/>
</dbReference>
<dbReference type="SUPFAM" id="SSF88946">
    <property type="entry name" value="Sigma2 domain of RNA polymerase sigma factors"/>
    <property type="match status" value="1"/>
</dbReference>
<sequence>MHESDQSSDKALVKFDPLQRYLAEVSHYKLLTREHERELAVKVWEDSDPDAAYELVTSNLRLVVKIALEFQRVWMQNLLDLIQEGNIGLMQAVKKFDPYKNVKFSYYASFWIKAYILKFIMDNWRLVKIGTTQGQRKLFFKLKKEKQKLIDQGFDPKPKLLSERLGVSEREIVDMDQRLDGWDVSLDAPLKNDSDTERIDFLSTAAESAEDKVAKKEMDILLHNKIAEFRKKLTKRELEIFNLRIFSDAPATLQEIGDRYGISRERVRQVEKNIVTKMREFFKREILDFNSYTNNDDGQ</sequence>
<dbReference type="GO" id="GO:0003677">
    <property type="term" value="F:DNA binding"/>
    <property type="evidence" value="ECO:0007669"/>
    <property type="project" value="UniProtKB-KW"/>
</dbReference>
<dbReference type="InterPro" id="IPR000943">
    <property type="entry name" value="RNA_pol_sigma70"/>
</dbReference>
<reference evidence="9" key="1">
    <citation type="journal article" date="2021" name="Microb. Physiol.">
        <title>Proteogenomic Insights into the Physiology of Marine, Sulfate-Reducing, Filamentous Desulfonema limicola and Desulfonema magnum.</title>
        <authorList>
            <person name="Schnaars V."/>
            <person name="Wohlbrand L."/>
            <person name="Scheve S."/>
            <person name="Hinrichs C."/>
            <person name="Reinhardt R."/>
            <person name="Rabus R."/>
        </authorList>
    </citation>
    <scope>NUCLEOTIDE SEQUENCE</scope>
    <source>
        <strain evidence="9">4be13</strain>
    </source>
</reference>
<dbReference type="PANTHER" id="PTHR30376:SF3">
    <property type="entry name" value="RNA POLYMERASE SIGMA FACTOR RPOH"/>
    <property type="match status" value="1"/>
</dbReference>
<dbReference type="KEGG" id="dmm:dnm_082600"/>
<dbReference type="InterPro" id="IPR014284">
    <property type="entry name" value="RNA_pol_sigma-70_dom"/>
</dbReference>
<comment type="function">
    <text evidence="6">Sigma factors are initiation factors that promote the attachment of RNA polymerase to specific initiation sites and are then released.</text>
</comment>
<dbReference type="AlphaFoldDB" id="A0A975BVW4"/>
<evidence type="ECO:0000256" key="3">
    <source>
        <dbReference type="ARBA" id="ARBA00023082"/>
    </source>
</evidence>
<keyword evidence="5 6" id="KW-0804">Transcription</keyword>
<dbReference type="Pfam" id="PF04542">
    <property type="entry name" value="Sigma70_r2"/>
    <property type="match status" value="1"/>
</dbReference>
<dbReference type="NCBIfam" id="TIGR02937">
    <property type="entry name" value="sigma70-ECF"/>
    <property type="match status" value="1"/>
</dbReference>
<keyword evidence="10" id="KW-1185">Reference proteome</keyword>
<evidence type="ECO:0000256" key="6">
    <source>
        <dbReference type="RuleBase" id="RU362124"/>
    </source>
</evidence>
<proteinExistence type="inferred from homology"/>
<gene>
    <name evidence="9" type="primary">rpoH2</name>
    <name evidence="9" type="ORF">dnm_082600</name>
</gene>
<dbReference type="PANTHER" id="PTHR30376">
    <property type="entry name" value="SIGMA FACTOR RPOH HEAT SHOCK RELATED"/>
    <property type="match status" value="1"/>
</dbReference>
<dbReference type="InterPro" id="IPR007630">
    <property type="entry name" value="RNA_pol_sigma70_r4"/>
</dbReference>
<dbReference type="Pfam" id="PF00140">
    <property type="entry name" value="Sigma70_r1_2"/>
    <property type="match status" value="1"/>
</dbReference>
<evidence type="ECO:0000313" key="9">
    <source>
        <dbReference type="EMBL" id="QTA92184.1"/>
    </source>
</evidence>
<keyword evidence="2 6" id="KW-0805">Transcription regulation</keyword>
<feature type="domain" description="RNA polymerase sigma-70" evidence="7">
    <location>
        <begin position="80"/>
        <end position="93"/>
    </location>
</feature>
<evidence type="ECO:0000259" key="7">
    <source>
        <dbReference type="PROSITE" id="PS00715"/>
    </source>
</evidence>